<dbReference type="EMBL" id="JASJMZ010000077">
    <property type="protein sequence ID" value="MDT3244287.1"/>
    <property type="molecule type" value="Genomic_DNA"/>
</dbReference>
<sequence length="54" mass="6199">MHGKTEFIFQTKHRRRPERLRTVRAALNLAGKNNERGMATGMVVLKKPVSSESY</sequence>
<dbReference type="Proteomes" id="UP001254709">
    <property type="component" value="Unassembled WGS sequence"/>
</dbReference>
<evidence type="ECO:0000313" key="1">
    <source>
        <dbReference type="EMBL" id="MDT3244287.1"/>
    </source>
</evidence>
<reference evidence="1" key="1">
    <citation type="submission" date="2023-05" db="EMBL/GenBank/DDBJ databases">
        <title>Development of a Genome-informed protocol for detection of Pseudomonas amygdali pv. morsprunorum using LAMP and PCR.</title>
        <authorList>
            <person name="Diaz D."/>
            <person name="Zamorano A."/>
            <person name="Garcia H."/>
            <person name="Ramos C."/>
            <person name="Cui W."/>
            <person name="Carreras C."/>
            <person name="Beltran M.F."/>
            <person name="Sagredo B."/>
            <person name="Pinto M."/>
            <person name="Fiore N."/>
        </authorList>
    </citation>
    <scope>NUCLEOTIDE SEQUENCE</scope>
    <source>
        <strain evidence="1">S2_Pam</strain>
    </source>
</reference>
<name>A0AB35R8E1_PSEA0</name>
<dbReference type="AlphaFoldDB" id="A0AB35R8E1"/>
<dbReference type="RefSeq" id="WP_158662088.1">
    <property type="nucleotide sequence ID" value="NZ_JASJMZ010000077.1"/>
</dbReference>
<accession>A0AB35R8E1</accession>
<proteinExistence type="predicted"/>
<protein>
    <submittedName>
        <fullName evidence="1">Uncharacterized protein</fullName>
    </submittedName>
</protein>
<evidence type="ECO:0000313" key="2">
    <source>
        <dbReference type="Proteomes" id="UP001254709"/>
    </source>
</evidence>
<organism evidence="1 2">
    <name type="scientific">Pseudomonas amygdali pv. morsprunorum</name>
    <dbReference type="NCBI Taxonomy" id="129138"/>
    <lineage>
        <taxon>Bacteria</taxon>
        <taxon>Pseudomonadati</taxon>
        <taxon>Pseudomonadota</taxon>
        <taxon>Gammaproteobacteria</taxon>
        <taxon>Pseudomonadales</taxon>
        <taxon>Pseudomonadaceae</taxon>
        <taxon>Pseudomonas</taxon>
        <taxon>Pseudomonas amygdali</taxon>
    </lineage>
</organism>
<gene>
    <name evidence="1" type="ORF">QNL30_27360</name>
</gene>
<comment type="caution">
    <text evidence="1">The sequence shown here is derived from an EMBL/GenBank/DDBJ whole genome shotgun (WGS) entry which is preliminary data.</text>
</comment>